<dbReference type="PANTHER" id="PTHR30590:SF2">
    <property type="entry name" value="INNER MEMBRANE PROTEIN"/>
    <property type="match status" value="1"/>
</dbReference>
<gene>
    <name evidence="3" type="ORF">ACFFR3_29015</name>
</gene>
<dbReference type="Pfam" id="PF04235">
    <property type="entry name" value="DUF418"/>
    <property type="match status" value="1"/>
</dbReference>
<feature type="transmembrane region" description="Helical" evidence="1">
    <location>
        <begin position="145"/>
        <end position="166"/>
    </location>
</feature>
<dbReference type="Proteomes" id="UP001589568">
    <property type="component" value="Unassembled WGS sequence"/>
</dbReference>
<evidence type="ECO:0000313" key="4">
    <source>
        <dbReference type="Proteomes" id="UP001589568"/>
    </source>
</evidence>
<evidence type="ECO:0000256" key="1">
    <source>
        <dbReference type="SAM" id="Phobius"/>
    </source>
</evidence>
<name>A0ABV5NTC4_9ACTN</name>
<sequence>MTVSTQAPAVPAGTVSRALAPDLARGAMLLAIAFAHAPLFIDGTSKSPPLAGVITDVFHFLFVNNHARPLFAFLFGYSLVQLLDRRLARGAGWVGARKLLRRRGWWLVVFGLAHTALLVPIDILAGYGVTALILVPLLRRSDRALLWTAGLTLVPATLLTGAAMWLPMSQGRHTYDASSVAVEPGGSYAAGLVERVSVWPLALIIELLLVIPGVVLGMWAARRRFLDEPERHRPFLVRVAVLTTVVSIAGSLPAALMHAGVWTDPSGAALWAAVLAQPLTGYAGGIGMAAIVALIAIRAAKRRGRFTTMVESLGQRSMSMYLFQSVAFVLLFAPYALGLQDDLGRTGATLVGAATWALSLLLADVMRRAGHRGPAELLLRRLAYR</sequence>
<dbReference type="EMBL" id="JBHMCF010000034">
    <property type="protein sequence ID" value="MFB9473555.1"/>
    <property type="molecule type" value="Genomic_DNA"/>
</dbReference>
<protein>
    <submittedName>
        <fullName evidence="3">DUF418 domain-containing protein</fullName>
    </submittedName>
</protein>
<dbReference type="PANTHER" id="PTHR30590">
    <property type="entry name" value="INNER MEMBRANE PROTEIN"/>
    <property type="match status" value="1"/>
</dbReference>
<feature type="transmembrane region" description="Helical" evidence="1">
    <location>
        <begin position="318"/>
        <end position="337"/>
    </location>
</feature>
<feature type="transmembrane region" description="Helical" evidence="1">
    <location>
        <begin position="105"/>
        <end position="138"/>
    </location>
</feature>
<reference evidence="3 4" key="1">
    <citation type="submission" date="2024-09" db="EMBL/GenBank/DDBJ databases">
        <authorList>
            <person name="Sun Q."/>
            <person name="Mori K."/>
        </authorList>
    </citation>
    <scope>NUCLEOTIDE SEQUENCE [LARGE SCALE GENOMIC DNA]</scope>
    <source>
        <strain evidence="3 4">JCM 3324</strain>
    </source>
</reference>
<keyword evidence="1" id="KW-0812">Transmembrane</keyword>
<dbReference type="InterPro" id="IPR007349">
    <property type="entry name" value="DUF418"/>
</dbReference>
<keyword evidence="4" id="KW-1185">Reference proteome</keyword>
<feature type="transmembrane region" description="Helical" evidence="1">
    <location>
        <begin position="268"/>
        <end position="297"/>
    </location>
</feature>
<dbReference type="InterPro" id="IPR052529">
    <property type="entry name" value="Bact_Transport_Assoc"/>
</dbReference>
<evidence type="ECO:0000313" key="3">
    <source>
        <dbReference type="EMBL" id="MFB9473555.1"/>
    </source>
</evidence>
<feature type="domain" description="DUF418" evidence="2">
    <location>
        <begin position="220"/>
        <end position="385"/>
    </location>
</feature>
<accession>A0ABV5NTC4</accession>
<proteinExistence type="predicted"/>
<feature type="transmembrane region" description="Helical" evidence="1">
    <location>
        <begin position="235"/>
        <end position="256"/>
    </location>
</feature>
<keyword evidence="1" id="KW-1133">Transmembrane helix</keyword>
<feature type="transmembrane region" description="Helical" evidence="1">
    <location>
        <begin position="343"/>
        <end position="363"/>
    </location>
</feature>
<feature type="transmembrane region" description="Helical" evidence="1">
    <location>
        <begin position="198"/>
        <end position="221"/>
    </location>
</feature>
<dbReference type="RefSeq" id="WP_364370101.1">
    <property type="nucleotide sequence ID" value="NZ_JBHMCF010000034.1"/>
</dbReference>
<comment type="caution">
    <text evidence="3">The sequence shown here is derived from an EMBL/GenBank/DDBJ whole genome shotgun (WGS) entry which is preliminary data.</text>
</comment>
<organism evidence="3 4">
    <name type="scientific">Nonomuraea salmonea</name>
    <dbReference type="NCBI Taxonomy" id="46181"/>
    <lineage>
        <taxon>Bacteria</taxon>
        <taxon>Bacillati</taxon>
        <taxon>Actinomycetota</taxon>
        <taxon>Actinomycetes</taxon>
        <taxon>Streptosporangiales</taxon>
        <taxon>Streptosporangiaceae</taxon>
        <taxon>Nonomuraea</taxon>
    </lineage>
</organism>
<evidence type="ECO:0000259" key="2">
    <source>
        <dbReference type="Pfam" id="PF04235"/>
    </source>
</evidence>
<keyword evidence="1" id="KW-0472">Membrane</keyword>